<reference evidence="3" key="1">
    <citation type="submission" date="2016-12" db="EMBL/GenBank/DDBJ databases">
        <title>Mouse lemur reference genome and diversity panel.</title>
        <authorList>
            <person name="Harris R."/>
            <person name="Larsen P."/>
            <person name="Liu Y."/>
            <person name="Hughes D.S."/>
            <person name="Murali S."/>
            <person name="Raveendran M."/>
            <person name="Korchina V."/>
            <person name="Wang M."/>
            <person name="Jhangiani S."/>
            <person name="Bandaranaike D."/>
            <person name="Bellair M."/>
            <person name="Blankenburg K."/>
            <person name="Chao H."/>
            <person name="Dahdouli M."/>
            <person name="Dinh H."/>
            <person name="Doddapaneni H."/>
            <person name="English A."/>
            <person name="Firestine M."/>
            <person name="Gnanaolivu R."/>
            <person name="Gross S."/>
            <person name="Hernandez B."/>
            <person name="Javaid M."/>
            <person name="Jayaseelan J."/>
            <person name="Jones J."/>
            <person name="Khan Z."/>
            <person name="Kovar C."/>
            <person name="Kurapati P."/>
            <person name="Le B."/>
            <person name="Lee S."/>
            <person name="Li M."/>
            <person name="Mathew T."/>
            <person name="Narasimhan A."/>
            <person name="Ngo D."/>
            <person name="Nguyen L."/>
            <person name="Okwuonu G."/>
            <person name="Ongeri F."/>
            <person name="Osuji N."/>
            <person name="Pu L.-L."/>
            <person name="Puazo M."/>
            <person name="Quiroz J."/>
            <person name="Raj R."/>
            <person name="Rajbhandari K."/>
            <person name="Reid J.G."/>
            <person name="Santibanez J."/>
            <person name="Sexton D."/>
            <person name="Skinner E."/>
            <person name="Vee V."/>
            <person name="Weissenberger G."/>
            <person name="Wu Y."/>
            <person name="Xin Y."/>
            <person name="Han Y."/>
            <person name="Campbell C."/>
            <person name="Brown A."/>
            <person name="Sullivan B."/>
            <person name="Shelton J."/>
            <person name="Brown S."/>
            <person name="Dudchenko O."/>
            <person name="Machol I."/>
            <person name="Durand N."/>
            <person name="Shamim M."/>
            <person name="Lieberman A."/>
            <person name="Muzny D.M."/>
            <person name="Richards S."/>
            <person name="Yoder A."/>
            <person name="Worley K.C."/>
            <person name="Rogers J."/>
            <person name="Gibbs R.A."/>
        </authorList>
    </citation>
    <scope>NUCLEOTIDE SEQUENCE [LARGE SCALE GENOMIC DNA]</scope>
</reference>
<evidence type="ECO:0000259" key="2">
    <source>
        <dbReference type="PROSITE" id="PS51906"/>
    </source>
</evidence>
<feature type="domain" description="UBZ2-type" evidence="2">
    <location>
        <begin position="111"/>
        <end position="147"/>
    </location>
</feature>
<dbReference type="GO" id="GO:0043130">
    <property type="term" value="F:ubiquitin binding"/>
    <property type="evidence" value="ECO:0007669"/>
    <property type="project" value="InterPro"/>
</dbReference>
<protein>
    <submittedName>
        <fullName evidence="3">FA core complex associated protein 20</fullName>
    </submittedName>
</protein>
<evidence type="ECO:0000313" key="4">
    <source>
        <dbReference type="Proteomes" id="UP000694394"/>
    </source>
</evidence>
<organism evidence="3 4">
    <name type="scientific">Microcebus murinus</name>
    <name type="common">Gray mouse lemur</name>
    <name type="synonym">Lemur murinus</name>
    <dbReference type="NCBI Taxonomy" id="30608"/>
    <lineage>
        <taxon>Eukaryota</taxon>
        <taxon>Metazoa</taxon>
        <taxon>Chordata</taxon>
        <taxon>Craniata</taxon>
        <taxon>Vertebrata</taxon>
        <taxon>Euteleostomi</taxon>
        <taxon>Mammalia</taxon>
        <taxon>Eutheria</taxon>
        <taxon>Euarchontoglires</taxon>
        <taxon>Primates</taxon>
        <taxon>Strepsirrhini</taxon>
        <taxon>Lemuriformes</taxon>
        <taxon>Cheirogaleidae</taxon>
        <taxon>Microcebus</taxon>
    </lineage>
</organism>
<dbReference type="Ensembl" id="ENSMICT00000013218.3">
    <property type="protein sequence ID" value="ENSMICP00000012054.3"/>
    <property type="gene ID" value="ENSMICG00000013227.3"/>
</dbReference>
<dbReference type="GO" id="GO:0070530">
    <property type="term" value="F:K63-linked polyubiquitin modification-dependent protein binding"/>
    <property type="evidence" value="ECO:0007669"/>
    <property type="project" value="Ensembl"/>
</dbReference>
<dbReference type="GO" id="GO:0000785">
    <property type="term" value="C:chromatin"/>
    <property type="evidence" value="ECO:0007669"/>
    <property type="project" value="Ensembl"/>
</dbReference>
<proteinExistence type="predicted"/>
<dbReference type="PANTHER" id="PTHR37862">
    <property type="entry name" value="FANCONI ANEMIA CORE COMPLEX-ASSOCIATED PROTEIN 20"/>
    <property type="match status" value="1"/>
</dbReference>
<dbReference type="GO" id="GO:0030054">
    <property type="term" value="C:cell junction"/>
    <property type="evidence" value="ECO:0007669"/>
    <property type="project" value="Ensembl"/>
</dbReference>
<evidence type="ECO:0000256" key="1">
    <source>
        <dbReference type="SAM" id="MobiDB-lite"/>
    </source>
</evidence>
<keyword evidence="4" id="KW-1185">Reference proteome</keyword>
<name>A0A8C5V0U7_MICMU</name>
<dbReference type="Pfam" id="PF15750">
    <property type="entry name" value="UBZ_FAAP20"/>
    <property type="match status" value="1"/>
</dbReference>
<dbReference type="GO" id="GO:0019985">
    <property type="term" value="P:translesion synthesis"/>
    <property type="evidence" value="ECO:0007669"/>
    <property type="project" value="Ensembl"/>
</dbReference>
<dbReference type="GO" id="GO:0043240">
    <property type="term" value="C:Fanconi anaemia nuclear complex"/>
    <property type="evidence" value="ECO:0007669"/>
    <property type="project" value="Ensembl"/>
</dbReference>
<dbReference type="GO" id="GO:0016604">
    <property type="term" value="C:nuclear body"/>
    <property type="evidence" value="ECO:0007669"/>
    <property type="project" value="Ensembl"/>
</dbReference>
<dbReference type="GO" id="GO:0140036">
    <property type="term" value="F:ubiquitin-modified protein reader activity"/>
    <property type="evidence" value="ECO:0007669"/>
    <property type="project" value="Ensembl"/>
</dbReference>
<dbReference type="PANTHER" id="PTHR37862:SF1">
    <property type="entry name" value="FANCONI ANEMIA CORE COMPLEX-ASSOCIATED PROTEIN 20"/>
    <property type="match status" value="1"/>
</dbReference>
<feature type="region of interest" description="Disordered" evidence="1">
    <location>
        <begin position="62"/>
        <end position="104"/>
    </location>
</feature>
<evidence type="ECO:0000313" key="3">
    <source>
        <dbReference type="Ensembl" id="ENSMICP00000012054.3"/>
    </source>
</evidence>
<gene>
    <name evidence="3" type="primary">FAAP20</name>
</gene>
<dbReference type="EMBL" id="ABDC03002124">
    <property type="status" value="NOT_ANNOTATED_CDS"/>
    <property type="molecule type" value="Genomic_DNA"/>
</dbReference>
<reference evidence="3" key="3">
    <citation type="submission" date="2025-09" db="UniProtKB">
        <authorList>
            <consortium name="Ensembl"/>
        </authorList>
    </citation>
    <scope>IDENTIFICATION</scope>
</reference>
<dbReference type="InterPro" id="IPR052689">
    <property type="entry name" value="FA_core_complex_assoc"/>
</dbReference>
<reference evidence="3" key="2">
    <citation type="submission" date="2025-08" db="UniProtKB">
        <authorList>
            <consortium name="Ensembl"/>
        </authorList>
    </citation>
    <scope>IDENTIFICATION</scope>
</reference>
<dbReference type="InterPro" id="IPR031490">
    <property type="entry name" value="UBZ2_FAAP20"/>
</dbReference>
<dbReference type="Proteomes" id="UP000694394">
    <property type="component" value="Chromosome 2"/>
</dbReference>
<dbReference type="GO" id="GO:0036297">
    <property type="term" value="P:interstrand cross-link repair"/>
    <property type="evidence" value="ECO:0007669"/>
    <property type="project" value="Ensembl"/>
</dbReference>
<dbReference type="PROSITE" id="PS51906">
    <property type="entry name" value="ZF_UBZ2"/>
    <property type="match status" value="1"/>
</dbReference>
<dbReference type="AlphaFoldDB" id="A0A8C5V0U7"/>
<accession>A0A8C5V0U7</accession>
<sequence>PWLLQGGGGENERLWAELLRTVSPDLTLDVEQPPLPARPSQVQCAESPEVFTVGSKTFSWTPFPPAPAAPGRSYGPLQGAGGCPESPSRSPQVRPAPEPCGTPSAEEQLALQSCPMCQQEFAPGLTQLDIDSHLAQCLAESTEDVAW</sequence>
<dbReference type="Pfam" id="PF15751">
    <property type="entry name" value="FANCA_interact"/>
    <property type="match status" value="1"/>
</dbReference>
<dbReference type="InterPro" id="IPR031491">
    <property type="entry name" value="FANCA_interact"/>
</dbReference>
<dbReference type="GeneTree" id="ENSGT00390000010531"/>